<evidence type="ECO:0000256" key="2">
    <source>
        <dbReference type="SAM" id="SignalP"/>
    </source>
</evidence>
<dbReference type="InterPro" id="IPR024983">
    <property type="entry name" value="CHAT_dom"/>
</dbReference>
<keyword evidence="1" id="KW-0175">Coiled coil</keyword>
<evidence type="ECO:0000313" key="4">
    <source>
        <dbReference type="EMBL" id="MQW33411.1"/>
    </source>
</evidence>
<accession>A0AAW9TL25</accession>
<organism evidence="4 5">
    <name type="scientific">Rhizobium meliloti</name>
    <name type="common">Ensifer meliloti</name>
    <name type="synonym">Sinorhizobium meliloti</name>
    <dbReference type="NCBI Taxonomy" id="382"/>
    <lineage>
        <taxon>Bacteria</taxon>
        <taxon>Pseudomonadati</taxon>
        <taxon>Pseudomonadota</taxon>
        <taxon>Alphaproteobacteria</taxon>
        <taxon>Hyphomicrobiales</taxon>
        <taxon>Rhizobiaceae</taxon>
        <taxon>Sinorhizobium/Ensifer group</taxon>
        <taxon>Sinorhizobium</taxon>
    </lineage>
</organism>
<feature type="coiled-coil region" evidence="1">
    <location>
        <begin position="1207"/>
        <end position="1245"/>
    </location>
</feature>
<protein>
    <submittedName>
        <fullName evidence="4">CHAT domain-containing protein</fullName>
    </submittedName>
</protein>
<dbReference type="InterPro" id="IPR050767">
    <property type="entry name" value="Sel1_AlgK"/>
</dbReference>
<dbReference type="PANTHER" id="PTHR11102:SF160">
    <property type="entry name" value="ERAD-ASSOCIATED E3 UBIQUITIN-PROTEIN LIGASE COMPONENT HRD3"/>
    <property type="match status" value="1"/>
</dbReference>
<evidence type="ECO:0000256" key="1">
    <source>
        <dbReference type="SAM" id="Coils"/>
    </source>
</evidence>
<dbReference type="Gene3D" id="1.25.40.10">
    <property type="entry name" value="Tetratricopeptide repeat domain"/>
    <property type="match status" value="6"/>
</dbReference>
<feature type="chain" id="PRO_5043768455" evidence="2">
    <location>
        <begin position="34"/>
        <end position="1634"/>
    </location>
</feature>
<name>A0AAW9TL25_RHIML</name>
<dbReference type="PANTHER" id="PTHR11102">
    <property type="entry name" value="SEL-1-LIKE PROTEIN"/>
    <property type="match status" value="1"/>
</dbReference>
<proteinExistence type="predicted"/>
<dbReference type="Pfam" id="PF12770">
    <property type="entry name" value="CHAT"/>
    <property type="match status" value="1"/>
</dbReference>
<reference evidence="4 5" key="1">
    <citation type="journal article" date="2013" name="Genome Biol.">
        <title>Comparative genomics of the core and accessory genomes of 48 Sinorhizobium strains comprising five genospecies.</title>
        <authorList>
            <person name="Sugawara M."/>
            <person name="Epstein B."/>
            <person name="Badgley B.D."/>
            <person name="Unno T."/>
            <person name="Xu L."/>
            <person name="Reese J."/>
            <person name="Gyaneshwar P."/>
            <person name="Denny R."/>
            <person name="Mudge J."/>
            <person name="Bharti A.K."/>
            <person name="Farmer A.D."/>
            <person name="May G.D."/>
            <person name="Woodward J.E."/>
            <person name="Medigue C."/>
            <person name="Vallenet D."/>
            <person name="Lajus A."/>
            <person name="Rouy Z."/>
            <person name="Martinez-Vaz B."/>
            <person name="Tiffin P."/>
            <person name="Young N.D."/>
            <person name="Sadowsky M.J."/>
        </authorList>
    </citation>
    <scope>NUCLEOTIDE SEQUENCE [LARGE SCALE GENOMIC DNA]</scope>
    <source>
        <strain evidence="4 5">N6B1</strain>
    </source>
</reference>
<keyword evidence="2" id="KW-0732">Signal</keyword>
<evidence type="ECO:0000259" key="3">
    <source>
        <dbReference type="Pfam" id="PF12770"/>
    </source>
</evidence>
<dbReference type="SMART" id="SM00671">
    <property type="entry name" value="SEL1"/>
    <property type="match status" value="16"/>
</dbReference>
<dbReference type="InterPro" id="IPR006597">
    <property type="entry name" value="Sel1-like"/>
</dbReference>
<dbReference type="EMBL" id="WISR01000115">
    <property type="protein sequence ID" value="MQW33411.1"/>
    <property type="molecule type" value="Genomic_DNA"/>
</dbReference>
<feature type="signal peptide" evidence="2">
    <location>
        <begin position="1"/>
        <end position="33"/>
    </location>
</feature>
<dbReference type="Proteomes" id="UP000429484">
    <property type="component" value="Unassembled WGS sequence"/>
</dbReference>
<gene>
    <name evidence="4" type="ORF">GHK53_11485</name>
</gene>
<dbReference type="InterPro" id="IPR011990">
    <property type="entry name" value="TPR-like_helical_dom_sf"/>
</dbReference>
<feature type="domain" description="CHAT" evidence="3">
    <location>
        <begin position="1329"/>
        <end position="1632"/>
    </location>
</feature>
<dbReference type="Pfam" id="PF08238">
    <property type="entry name" value="Sel1"/>
    <property type="match status" value="16"/>
</dbReference>
<evidence type="ECO:0000313" key="5">
    <source>
        <dbReference type="Proteomes" id="UP000429484"/>
    </source>
</evidence>
<comment type="caution">
    <text evidence="4">The sequence shown here is derived from an EMBL/GenBank/DDBJ whole genome shotgun (WGS) entry which is preliminary data.</text>
</comment>
<dbReference type="SUPFAM" id="SSF81901">
    <property type="entry name" value="HCP-like"/>
    <property type="match status" value="4"/>
</dbReference>
<sequence length="1634" mass="179262">MLWIRRPFSRERFKLAGCLLISGWLLQAAPGLADNERAVDGKNAPGCREAAGPRVANRGFAFEKLDADSAIRICLRELSQRRDEPELLAYLARAYAKAGRYPEMRRAAERSAAAGNPVGQWFMGVIYDFGFGVAEDDAAAVRWYHLAADQGHAFAQNSLGVMYDHGRGVPQSDTEAVRWYRLAADQGNADAQFNLGLMYDHGRGVPQSDTEAVRWYRLAADQGDAAAQNNLGAMYADGRGVPQSDTEAVRWYRLAADQGTASAQFNLGFMYRDGRAVPQSDTEAVRWYRLAADQGDADAQFNLGVMYDHGRGVPQSDMEAVRWYRLAADQGNADAQYNLGVMYDHGRGVPQSDTEAVRWYRLAADQGHSFARVNLGVMHAEGSGVPQSDTKAVHWYRLAADQGNANAQTLLGVMYDTGRSVPQSDTEAVRWYRLAADQGYANAQFNLGLMYSEGRGVPQSDTEAVRWYRLAADQGNASAQFNVGVMYANGRGVPKSDTEAVHWYRLAADQGDADAQNCLGNIYAAGLGVLQSDKEALRWYRLAADQGNAHAQTALGHLYAKGHGVAKSETEAVRWYRHAADQANAEGQVNLGMMYLHGQGVAHNEAEAIRLFRLAADQGSATAQFHLGVMYDEGRGVPQSDVEAVRWYRMAADQGNASAQTNLAFMFAEGSGISQSDTEAVRLFITAAKGGSNEARERLLRGLSNSGDPLHRVMQSSDYRPALSQAAFLSGVSFEETLFDCYSVLSDCGEATRRLDLAEAARWYRIAGADNVEALFRLGRLLINHPTEENVPGEGLAALAEAARKGSEPALFLLTTLPLAEVPNTERDGFVMERLSSFNPQVAAGLAFSGATGRFGDLLVASAYRYLESTAASGDPIANAALVNVALFYGAYERAAELLEALPEHLEIDLEGWDYTIDRLLSLWILETEKGFKPDSRLRAQLKLLLDLMTNRGSKRAEQLGLKFLAVERLLIQQQEQPNPAPSEPDRLSPTEQERYIAAIVARIGEKEKEAGLSPILVHLYHSLARSQASIGQGSDAEASVLKATSIAESINRQSRHLKGSLVYNLERSCILQRSSQVLFELGRSETALAFAKESVNSLQAARRALLGLPQGLQGCFRDLVGEQYRALADLFISQGHYDEAKWVLNELKDFETYEYGRNRPPSVGAAFDALPQSARQKSVIAQLYGLPIAEVYRLNARKAELQAITTETARSELAQIEQQLSEARRQLRASLQVLQASVETLETEGFRIDYAADDFSTPALLEWRGNLQELENNTALIYTVVLPDKVHILVTVADATQHIELAIAEDELNRLIVQFRQALQTEGLDPRKEASKLYALLWGPVERALDAAKVEDVLLSIDRRLRYIPFPALHDGQQYLVEKRRYAILTSDSRDSVVASGEFDQLSIQGLGATRGGSGFAPLPGVADEIRSIVKQGDEGPGLVPGQARLDDAFDRAGLAAALASGAPIIHLATHFDLQDREETSRILLGTRKVLTVADLIRATDDEEFAFSRIKMLVLSACQTAFNNGHELESLAATLQGYGVKTVVATLWPVADKSTAEFMERFYSHLTQGAGRGEALRLAQIDFIRSLQGVTSTRSDKPARGAKSLGSADEASKFQGYSHPRHWAAFTLMGQWK</sequence>